<gene>
    <name evidence="2" type="ORF">ACFSHS_06945</name>
</gene>
<keyword evidence="1" id="KW-0812">Transmembrane</keyword>
<evidence type="ECO:0000313" key="3">
    <source>
        <dbReference type="Proteomes" id="UP001597402"/>
    </source>
</evidence>
<evidence type="ECO:0000313" key="2">
    <source>
        <dbReference type="EMBL" id="MFD2091313.1"/>
    </source>
</evidence>
<protein>
    <submittedName>
        <fullName evidence="2">Uncharacterized protein</fullName>
    </submittedName>
</protein>
<comment type="caution">
    <text evidence="2">The sequence shown here is derived from an EMBL/GenBank/DDBJ whole genome shotgun (WGS) entry which is preliminary data.</text>
</comment>
<dbReference type="Proteomes" id="UP001597402">
    <property type="component" value="Unassembled WGS sequence"/>
</dbReference>
<keyword evidence="1" id="KW-1133">Transmembrane helix</keyword>
<organism evidence="2 3">
    <name type="scientific">Blastococcus deserti</name>
    <dbReference type="NCBI Taxonomy" id="2259033"/>
    <lineage>
        <taxon>Bacteria</taxon>
        <taxon>Bacillati</taxon>
        <taxon>Actinomycetota</taxon>
        <taxon>Actinomycetes</taxon>
        <taxon>Geodermatophilales</taxon>
        <taxon>Geodermatophilaceae</taxon>
        <taxon>Blastococcus</taxon>
    </lineage>
</organism>
<proteinExistence type="predicted"/>
<accession>A0ABW4X9L4</accession>
<keyword evidence="1" id="KW-0472">Membrane</keyword>
<feature type="transmembrane region" description="Helical" evidence="1">
    <location>
        <begin position="37"/>
        <end position="59"/>
    </location>
</feature>
<sequence length="135" mass="14900">MTSQRLLATSVWLLTAGIVVSVEVVLARVLVGDESPWWHFIVASAVVALLTAGYMRWLAPRMHRDDRPRWRLTPGEAAPLLPYTLGVSLVSAGVASSTYWPDWVGAAIGALALTALSWYGLERWEERRRPSSLTA</sequence>
<dbReference type="RefSeq" id="WP_376873471.1">
    <property type="nucleotide sequence ID" value="NZ_JBHUHP010000007.1"/>
</dbReference>
<reference evidence="3" key="1">
    <citation type="journal article" date="2019" name="Int. J. Syst. Evol. Microbiol.">
        <title>The Global Catalogue of Microorganisms (GCM) 10K type strain sequencing project: providing services to taxonomists for standard genome sequencing and annotation.</title>
        <authorList>
            <consortium name="The Broad Institute Genomics Platform"/>
            <consortium name="The Broad Institute Genome Sequencing Center for Infectious Disease"/>
            <person name="Wu L."/>
            <person name="Ma J."/>
        </authorList>
    </citation>
    <scope>NUCLEOTIDE SEQUENCE [LARGE SCALE GENOMIC DNA]</scope>
    <source>
        <strain evidence="3">JCM 3338</strain>
    </source>
</reference>
<keyword evidence="3" id="KW-1185">Reference proteome</keyword>
<name>A0ABW4X9L4_9ACTN</name>
<feature type="transmembrane region" description="Helical" evidence="1">
    <location>
        <begin position="80"/>
        <end position="97"/>
    </location>
</feature>
<dbReference type="EMBL" id="JBHUHP010000007">
    <property type="protein sequence ID" value="MFD2091313.1"/>
    <property type="molecule type" value="Genomic_DNA"/>
</dbReference>
<evidence type="ECO:0000256" key="1">
    <source>
        <dbReference type="SAM" id="Phobius"/>
    </source>
</evidence>
<feature type="transmembrane region" description="Helical" evidence="1">
    <location>
        <begin position="103"/>
        <end position="121"/>
    </location>
</feature>